<dbReference type="PANTHER" id="PTHR45453:SF1">
    <property type="entry name" value="PHOSPHATE REGULON SENSOR PROTEIN PHOR"/>
    <property type="match status" value="1"/>
</dbReference>
<dbReference type="InterPro" id="IPR057640">
    <property type="entry name" value="Cache_WalK"/>
</dbReference>
<feature type="domain" description="PAC" evidence="17">
    <location>
        <begin position="326"/>
        <end position="380"/>
    </location>
</feature>
<dbReference type="InterPro" id="IPR005467">
    <property type="entry name" value="His_kinase_dom"/>
</dbReference>
<dbReference type="Pfam" id="PF00672">
    <property type="entry name" value="HAMP"/>
    <property type="match status" value="1"/>
</dbReference>
<dbReference type="CDD" id="cd00130">
    <property type="entry name" value="PAS"/>
    <property type="match status" value="1"/>
</dbReference>
<dbReference type="SUPFAM" id="SSF47384">
    <property type="entry name" value="Homodimeric domain of signal transducing histidine kinase"/>
    <property type="match status" value="1"/>
</dbReference>
<dbReference type="SUPFAM" id="SSF158472">
    <property type="entry name" value="HAMP domain-like"/>
    <property type="match status" value="1"/>
</dbReference>
<dbReference type="InterPro" id="IPR036890">
    <property type="entry name" value="HATPase_C_sf"/>
</dbReference>
<dbReference type="InterPro" id="IPR003660">
    <property type="entry name" value="HAMP_dom"/>
</dbReference>
<dbReference type="InterPro" id="IPR003661">
    <property type="entry name" value="HisK_dim/P_dom"/>
</dbReference>
<dbReference type="InterPro" id="IPR000700">
    <property type="entry name" value="PAS-assoc_C"/>
</dbReference>
<dbReference type="EC" id="2.7.13.3" evidence="3"/>
<dbReference type="CDD" id="cd00082">
    <property type="entry name" value="HisKA"/>
    <property type="match status" value="1"/>
</dbReference>
<dbReference type="InterPro" id="IPR000014">
    <property type="entry name" value="PAS"/>
</dbReference>
<evidence type="ECO:0000313" key="20">
    <source>
        <dbReference type="Proteomes" id="UP000656813"/>
    </source>
</evidence>
<dbReference type="SUPFAM" id="SSF55874">
    <property type="entry name" value="ATPase domain of HSP90 chaperone/DNA topoisomerase II/histidine kinase"/>
    <property type="match status" value="1"/>
</dbReference>
<keyword evidence="7 14" id="KW-0812">Transmembrane</keyword>
<dbReference type="GO" id="GO:0016036">
    <property type="term" value="P:cellular response to phosphate starvation"/>
    <property type="evidence" value="ECO:0007669"/>
    <property type="project" value="TreeGrafter"/>
</dbReference>
<dbReference type="PROSITE" id="PS50112">
    <property type="entry name" value="PAS"/>
    <property type="match status" value="1"/>
</dbReference>
<evidence type="ECO:0000256" key="1">
    <source>
        <dbReference type="ARBA" id="ARBA00000085"/>
    </source>
</evidence>
<evidence type="ECO:0000256" key="3">
    <source>
        <dbReference type="ARBA" id="ARBA00012438"/>
    </source>
</evidence>
<dbReference type="CDD" id="cd00075">
    <property type="entry name" value="HATPase"/>
    <property type="match status" value="1"/>
</dbReference>
<dbReference type="Pfam" id="PF00989">
    <property type="entry name" value="PAS"/>
    <property type="match status" value="1"/>
</dbReference>
<dbReference type="InterPro" id="IPR003594">
    <property type="entry name" value="HATPase_dom"/>
</dbReference>
<evidence type="ECO:0000256" key="13">
    <source>
        <dbReference type="ARBA" id="ARBA00023136"/>
    </source>
</evidence>
<dbReference type="SMART" id="SM00091">
    <property type="entry name" value="PAS"/>
    <property type="match status" value="1"/>
</dbReference>
<dbReference type="Gene3D" id="1.10.8.500">
    <property type="entry name" value="HAMP domain in histidine kinase"/>
    <property type="match status" value="1"/>
</dbReference>
<keyword evidence="9 19" id="KW-0418">Kinase</keyword>
<dbReference type="Gene3D" id="1.10.287.130">
    <property type="match status" value="1"/>
</dbReference>
<reference evidence="19" key="1">
    <citation type="journal article" date="2014" name="Int. J. Syst. Evol. Microbiol.">
        <title>Complete genome sequence of Corynebacterium casei LMG S-19264T (=DSM 44701T), isolated from a smear-ripened cheese.</title>
        <authorList>
            <consortium name="US DOE Joint Genome Institute (JGI-PGF)"/>
            <person name="Walter F."/>
            <person name="Albersmeier A."/>
            <person name="Kalinowski J."/>
            <person name="Ruckert C."/>
        </authorList>
    </citation>
    <scope>NUCLEOTIDE SEQUENCE</scope>
    <source>
        <strain evidence="19">CGMCC 1.12777</strain>
    </source>
</reference>
<reference evidence="19" key="2">
    <citation type="submission" date="2020-09" db="EMBL/GenBank/DDBJ databases">
        <authorList>
            <person name="Sun Q."/>
            <person name="Zhou Y."/>
        </authorList>
    </citation>
    <scope>NUCLEOTIDE SEQUENCE</scope>
    <source>
        <strain evidence="19">CGMCC 1.12777</strain>
    </source>
</reference>
<evidence type="ECO:0000256" key="10">
    <source>
        <dbReference type="ARBA" id="ARBA00022840"/>
    </source>
</evidence>
<feature type="domain" description="PAS" evidence="16">
    <location>
        <begin position="262"/>
        <end position="340"/>
    </location>
</feature>
<evidence type="ECO:0000256" key="8">
    <source>
        <dbReference type="ARBA" id="ARBA00022741"/>
    </source>
</evidence>
<evidence type="ECO:0000259" key="18">
    <source>
        <dbReference type="PROSITE" id="PS50885"/>
    </source>
</evidence>
<dbReference type="SUPFAM" id="SSF55785">
    <property type="entry name" value="PYP-like sensor domain (PAS domain)"/>
    <property type="match status" value="1"/>
</dbReference>
<dbReference type="InterPro" id="IPR004358">
    <property type="entry name" value="Sig_transdc_His_kin-like_C"/>
</dbReference>
<feature type="transmembrane region" description="Helical" evidence="14">
    <location>
        <begin position="184"/>
        <end position="207"/>
    </location>
</feature>
<comment type="subcellular location">
    <subcellularLocation>
        <location evidence="2">Cell membrane</location>
        <topology evidence="2">Multi-pass membrane protein</topology>
    </subcellularLocation>
</comment>
<dbReference type="InterPro" id="IPR013767">
    <property type="entry name" value="PAS_fold"/>
</dbReference>
<dbReference type="InterPro" id="IPR035965">
    <property type="entry name" value="PAS-like_dom_sf"/>
</dbReference>
<evidence type="ECO:0000259" key="17">
    <source>
        <dbReference type="PROSITE" id="PS50113"/>
    </source>
</evidence>
<dbReference type="PROSITE" id="PS50109">
    <property type="entry name" value="HIS_KIN"/>
    <property type="match status" value="1"/>
</dbReference>
<dbReference type="SMART" id="SM00387">
    <property type="entry name" value="HATPase_c"/>
    <property type="match status" value="1"/>
</dbReference>
<dbReference type="PROSITE" id="PS50113">
    <property type="entry name" value="PAC"/>
    <property type="match status" value="1"/>
</dbReference>
<protein>
    <recommendedName>
        <fullName evidence="3">histidine kinase</fullName>
        <ecNumber evidence="3">2.7.13.3</ecNumber>
    </recommendedName>
</protein>
<evidence type="ECO:0000259" key="15">
    <source>
        <dbReference type="PROSITE" id="PS50109"/>
    </source>
</evidence>
<dbReference type="Pfam" id="PF00512">
    <property type="entry name" value="HisKA"/>
    <property type="match status" value="1"/>
</dbReference>
<dbReference type="GO" id="GO:0004721">
    <property type="term" value="F:phosphoprotein phosphatase activity"/>
    <property type="evidence" value="ECO:0007669"/>
    <property type="project" value="TreeGrafter"/>
</dbReference>
<evidence type="ECO:0000256" key="5">
    <source>
        <dbReference type="ARBA" id="ARBA00022553"/>
    </source>
</evidence>
<keyword evidence="20" id="KW-1185">Reference proteome</keyword>
<dbReference type="NCBIfam" id="NF033092">
    <property type="entry name" value="HK_WalK"/>
    <property type="match status" value="1"/>
</dbReference>
<evidence type="ECO:0000256" key="14">
    <source>
        <dbReference type="SAM" id="Phobius"/>
    </source>
</evidence>
<dbReference type="Pfam" id="PF02518">
    <property type="entry name" value="HATPase_c"/>
    <property type="match status" value="1"/>
</dbReference>
<dbReference type="SMART" id="SM00388">
    <property type="entry name" value="HisKA"/>
    <property type="match status" value="1"/>
</dbReference>
<evidence type="ECO:0000256" key="12">
    <source>
        <dbReference type="ARBA" id="ARBA00023012"/>
    </source>
</evidence>
<evidence type="ECO:0000256" key="2">
    <source>
        <dbReference type="ARBA" id="ARBA00004651"/>
    </source>
</evidence>
<dbReference type="GO" id="GO:0005886">
    <property type="term" value="C:plasma membrane"/>
    <property type="evidence" value="ECO:0007669"/>
    <property type="project" value="UniProtKB-SubCell"/>
</dbReference>
<dbReference type="InterPro" id="IPR050351">
    <property type="entry name" value="BphY/WalK/GraS-like"/>
</dbReference>
<dbReference type="InterPro" id="IPR036097">
    <property type="entry name" value="HisK_dim/P_sf"/>
</dbReference>
<dbReference type="NCBIfam" id="TIGR00229">
    <property type="entry name" value="sensory_box"/>
    <property type="match status" value="1"/>
</dbReference>
<keyword evidence="11 14" id="KW-1133">Transmembrane helix</keyword>
<evidence type="ECO:0000256" key="4">
    <source>
        <dbReference type="ARBA" id="ARBA00022475"/>
    </source>
</evidence>
<dbReference type="FunFam" id="3.30.565.10:FF:000006">
    <property type="entry name" value="Sensor histidine kinase WalK"/>
    <property type="match status" value="1"/>
</dbReference>
<dbReference type="Proteomes" id="UP000656813">
    <property type="component" value="Unassembled WGS sequence"/>
</dbReference>
<evidence type="ECO:0000256" key="7">
    <source>
        <dbReference type="ARBA" id="ARBA00022692"/>
    </source>
</evidence>
<evidence type="ECO:0000313" key="19">
    <source>
        <dbReference type="EMBL" id="GGH80394.1"/>
    </source>
</evidence>
<accession>A0A8J2ZVL7</accession>
<dbReference type="RefSeq" id="WP_188496951.1">
    <property type="nucleotide sequence ID" value="NZ_BMFV01000010.1"/>
</dbReference>
<dbReference type="Gene3D" id="3.30.565.10">
    <property type="entry name" value="Histidine kinase-like ATPase, C-terminal domain"/>
    <property type="match status" value="1"/>
</dbReference>
<dbReference type="Gene3D" id="3.30.450.20">
    <property type="entry name" value="PAS domain"/>
    <property type="match status" value="2"/>
</dbReference>
<gene>
    <name evidence="19" type="ORF">GCM10007096_16730</name>
</gene>
<dbReference type="CDD" id="cd06225">
    <property type="entry name" value="HAMP"/>
    <property type="match status" value="1"/>
</dbReference>
<dbReference type="SMART" id="SM00304">
    <property type="entry name" value="HAMP"/>
    <property type="match status" value="1"/>
</dbReference>
<evidence type="ECO:0000256" key="6">
    <source>
        <dbReference type="ARBA" id="ARBA00022679"/>
    </source>
</evidence>
<proteinExistence type="predicted"/>
<keyword evidence="5" id="KW-0597">Phosphoprotein</keyword>
<dbReference type="GO" id="GO:0000155">
    <property type="term" value="F:phosphorelay sensor kinase activity"/>
    <property type="evidence" value="ECO:0007669"/>
    <property type="project" value="InterPro"/>
</dbReference>
<feature type="domain" description="HAMP" evidence="18">
    <location>
        <begin position="205"/>
        <end position="257"/>
    </location>
</feature>
<keyword evidence="10" id="KW-0067">ATP-binding</keyword>
<dbReference type="FunFam" id="1.10.287.130:FF:000001">
    <property type="entry name" value="Two-component sensor histidine kinase"/>
    <property type="match status" value="1"/>
</dbReference>
<keyword evidence="12" id="KW-0902">Two-component regulatory system</keyword>
<evidence type="ECO:0000259" key="16">
    <source>
        <dbReference type="PROSITE" id="PS50112"/>
    </source>
</evidence>
<dbReference type="GO" id="GO:0005524">
    <property type="term" value="F:ATP binding"/>
    <property type="evidence" value="ECO:0007669"/>
    <property type="project" value="UniProtKB-KW"/>
</dbReference>
<dbReference type="GO" id="GO:0006355">
    <property type="term" value="P:regulation of DNA-templated transcription"/>
    <property type="evidence" value="ECO:0007669"/>
    <property type="project" value="InterPro"/>
</dbReference>
<name>A0A8J2ZVL7_9BACL</name>
<feature type="domain" description="Histidine kinase" evidence="15">
    <location>
        <begin position="384"/>
        <end position="601"/>
    </location>
</feature>
<sequence>MRMFGFFKSIQFKFVLIYTLLILLAMQLIGVDFSTSLEKSYIENKQDSMEKEANTLSYFISEAIKKAQETNKGDTKAISDAIQAQLADAGDDTSVKVFSKDRIILASNDNKTNEVGKQSNNPYVVKDLYTSNKTKPRILTKNNSRVMIVTTPIYINQGQDKFALLYMENSLNEIYKELRTTNNYLASAIVIALIVTALLGFFLARTITKPLAQMRRQARAVSEGDFSLRVDHNDDDEIGQLADSFNNMTDRLQEANATTEAERRRLHSVLTYMTDGVIATDRNGNIILLNDRSEELLHVYRQAILGKSIISLLNIEDEYHIDDLYEMQDSMMLDFSTEHQKLLIRVNFSVILKENGALDGLIAVLHDVTEQEQIDEERREFVANVSHELRTPLTTMRSYLEALSDGAVEDEELRDKFLGVTQNETERMIRLVNDLLQLSKLDADDSNFNKETTNYIAFLSDIIDRFEMAKTQNIEFVLKLPKGPIYTYLDRDKMTQVIDNIISNAIKYSPDGGRITFKVIQKGNHLVTGIKDEGVGIPKENLTKVFDRFFRVDKARSRKLGGTGLGLAIAKEIVAAHGGEIWADSEWNKGTAIFFTLPLSKGGNMDA</sequence>
<evidence type="ECO:0000256" key="11">
    <source>
        <dbReference type="ARBA" id="ARBA00022989"/>
    </source>
</evidence>
<keyword evidence="6" id="KW-0808">Transferase</keyword>
<dbReference type="PANTHER" id="PTHR45453">
    <property type="entry name" value="PHOSPHATE REGULON SENSOR PROTEIN PHOR"/>
    <property type="match status" value="1"/>
</dbReference>
<evidence type="ECO:0000256" key="9">
    <source>
        <dbReference type="ARBA" id="ARBA00022777"/>
    </source>
</evidence>
<comment type="catalytic activity">
    <reaction evidence="1">
        <text>ATP + protein L-histidine = ADP + protein N-phospho-L-histidine.</text>
        <dbReference type="EC" id="2.7.13.3"/>
    </reaction>
</comment>
<dbReference type="AlphaFoldDB" id="A0A8J2ZVL7"/>
<comment type="caution">
    <text evidence="19">The sequence shown here is derived from an EMBL/GenBank/DDBJ whole genome shotgun (WGS) entry which is preliminary data.</text>
</comment>
<dbReference type="Pfam" id="PF23846">
    <property type="entry name" value="Cache_WalK"/>
    <property type="match status" value="1"/>
</dbReference>
<keyword evidence="13 14" id="KW-0472">Membrane</keyword>
<organism evidence="19 20">
    <name type="scientific">Pullulanibacillus pueri</name>
    <dbReference type="NCBI Taxonomy" id="1437324"/>
    <lineage>
        <taxon>Bacteria</taxon>
        <taxon>Bacillati</taxon>
        <taxon>Bacillota</taxon>
        <taxon>Bacilli</taxon>
        <taxon>Bacillales</taxon>
        <taxon>Sporolactobacillaceae</taxon>
        <taxon>Pullulanibacillus</taxon>
    </lineage>
</organism>
<dbReference type="PROSITE" id="PS50885">
    <property type="entry name" value="HAMP"/>
    <property type="match status" value="1"/>
</dbReference>
<dbReference type="EMBL" id="BMFV01000010">
    <property type="protein sequence ID" value="GGH80394.1"/>
    <property type="molecule type" value="Genomic_DNA"/>
</dbReference>
<dbReference type="InterPro" id="IPR049814">
    <property type="entry name" value="Resp_reg_WalK"/>
</dbReference>
<keyword evidence="4" id="KW-1003">Cell membrane</keyword>
<dbReference type="PRINTS" id="PR00344">
    <property type="entry name" value="BCTRLSENSOR"/>
</dbReference>
<keyword evidence="8" id="KW-0547">Nucleotide-binding</keyword>